<dbReference type="Pfam" id="PF01522">
    <property type="entry name" value="Polysacc_deac_1"/>
    <property type="match status" value="1"/>
</dbReference>
<accession>A0AA88L8X5</accession>
<dbReference type="GO" id="GO:0016810">
    <property type="term" value="F:hydrolase activity, acting on carbon-nitrogen (but not peptide) bonds"/>
    <property type="evidence" value="ECO:0007669"/>
    <property type="project" value="InterPro"/>
</dbReference>
<dbReference type="PANTHER" id="PTHR45985:SF3">
    <property type="entry name" value="CHITIN DEACETYLASE-LIKE 4"/>
    <property type="match status" value="1"/>
</dbReference>
<dbReference type="Proteomes" id="UP001187531">
    <property type="component" value="Unassembled WGS sequence"/>
</dbReference>
<dbReference type="InterPro" id="IPR011330">
    <property type="entry name" value="Glyco_hydro/deAcase_b/a-brl"/>
</dbReference>
<organism evidence="2 3">
    <name type="scientific">Artemia franciscana</name>
    <name type="common">Brine shrimp</name>
    <name type="synonym">Artemia sanfranciscana</name>
    <dbReference type="NCBI Taxonomy" id="6661"/>
    <lineage>
        <taxon>Eukaryota</taxon>
        <taxon>Metazoa</taxon>
        <taxon>Ecdysozoa</taxon>
        <taxon>Arthropoda</taxon>
        <taxon>Crustacea</taxon>
        <taxon>Branchiopoda</taxon>
        <taxon>Anostraca</taxon>
        <taxon>Artemiidae</taxon>
        <taxon>Artemia</taxon>
    </lineage>
</organism>
<dbReference type="Gene3D" id="3.20.20.370">
    <property type="entry name" value="Glycoside hydrolase/deacetylase"/>
    <property type="match status" value="1"/>
</dbReference>
<dbReference type="SUPFAM" id="SSF88713">
    <property type="entry name" value="Glycoside hydrolase/deacetylase"/>
    <property type="match status" value="1"/>
</dbReference>
<evidence type="ECO:0000313" key="3">
    <source>
        <dbReference type="Proteomes" id="UP001187531"/>
    </source>
</evidence>
<dbReference type="GO" id="GO:0005975">
    <property type="term" value="P:carbohydrate metabolic process"/>
    <property type="evidence" value="ECO:0007669"/>
    <property type="project" value="InterPro"/>
</dbReference>
<comment type="caution">
    <text evidence="2">The sequence shown here is derived from an EMBL/GenBank/DDBJ whole genome shotgun (WGS) entry which is preliminary data.</text>
</comment>
<dbReference type="InterPro" id="IPR002509">
    <property type="entry name" value="NODB_dom"/>
</dbReference>
<feature type="domain" description="NodB homology" evidence="1">
    <location>
        <begin position="71"/>
        <end position="187"/>
    </location>
</feature>
<keyword evidence="3" id="KW-1185">Reference proteome</keyword>
<reference evidence="2" key="1">
    <citation type="submission" date="2023-07" db="EMBL/GenBank/DDBJ databases">
        <title>Chromosome-level genome assembly of Artemia franciscana.</title>
        <authorList>
            <person name="Jo E."/>
        </authorList>
    </citation>
    <scope>NUCLEOTIDE SEQUENCE</scope>
    <source>
        <tissue evidence="2">Whole body</tissue>
    </source>
</reference>
<dbReference type="InterPro" id="IPR052740">
    <property type="entry name" value="CE4"/>
</dbReference>
<gene>
    <name evidence="2" type="ORF">QYM36_011298</name>
</gene>
<dbReference type="AlphaFoldDB" id="A0AA88L8X5"/>
<protein>
    <recommendedName>
        <fullName evidence="1">NodB homology domain-containing protein</fullName>
    </recommendedName>
</protein>
<evidence type="ECO:0000313" key="2">
    <source>
        <dbReference type="EMBL" id="KAK2712560.1"/>
    </source>
</evidence>
<dbReference type="EMBL" id="JAVRJZ010000015">
    <property type="protein sequence ID" value="KAK2712560.1"/>
    <property type="molecule type" value="Genomic_DNA"/>
</dbReference>
<name>A0AA88L8X5_ARTSF</name>
<proteinExistence type="predicted"/>
<sequence>MLPYTRTKSIAEKCLQCFYGMLPYTGIKTPAPNVTDEQKATKCDPATCQLPNCYCSSDGTLIPGGLEPSETPQMILITFDDAINELNIKSYRKVFANRTNPNGCPIGGTFFVAHEYTNYQMVQQLHSEGHEIGVYSVSHSSRLEDAGYNEWVNEAVGMREMLRRWADVEKDDILGMRAPHLKPGRNAQYEVLTDYGFAWDSSLSTPPLKVPVWPYTLDHAIPHECRSGTCPTRAFPGNTQFFICIYIRIF</sequence>
<dbReference type="PANTHER" id="PTHR45985">
    <property type="match status" value="1"/>
</dbReference>
<evidence type="ECO:0000259" key="1">
    <source>
        <dbReference type="Pfam" id="PF01522"/>
    </source>
</evidence>